<organism evidence="3 4">
    <name type="scientific">Rhizosphaericola mali</name>
    <dbReference type="NCBI Taxonomy" id="2545455"/>
    <lineage>
        <taxon>Bacteria</taxon>
        <taxon>Pseudomonadati</taxon>
        <taxon>Bacteroidota</taxon>
        <taxon>Chitinophagia</taxon>
        <taxon>Chitinophagales</taxon>
        <taxon>Chitinophagaceae</taxon>
        <taxon>Rhizosphaericola</taxon>
    </lineage>
</organism>
<evidence type="ECO:0000259" key="2">
    <source>
        <dbReference type="Pfam" id="PF12508"/>
    </source>
</evidence>
<dbReference type="KEGG" id="arac:E0W69_007690"/>
<dbReference type="AlphaFoldDB" id="A0A5P2G1H6"/>
<dbReference type="InterPro" id="IPR055407">
    <property type="entry name" value="TraM_C"/>
</dbReference>
<dbReference type="InterPro" id="IPR022187">
    <property type="entry name" value="Conjug_transposon_TraM"/>
</dbReference>
<protein>
    <submittedName>
        <fullName evidence="3">Conjugative transposon protein TraM</fullName>
    </submittedName>
</protein>
<evidence type="ECO:0000256" key="1">
    <source>
        <dbReference type="SAM" id="Phobius"/>
    </source>
</evidence>
<name>A0A5P2G1H6_9BACT</name>
<accession>A0A5P2G1H6</accession>
<evidence type="ECO:0000313" key="3">
    <source>
        <dbReference type="EMBL" id="QES88548.1"/>
    </source>
</evidence>
<reference evidence="3 4" key="1">
    <citation type="submission" date="2019-09" db="EMBL/GenBank/DDBJ databases">
        <title>Complete genome sequence of Arachidicoccus sp. B3-10 isolated from apple orchard soil.</title>
        <authorList>
            <person name="Kim H.S."/>
            <person name="Han K.-I."/>
            <person name="Suh M.K."/>
            <person name="Lee K.C."/>
            <person name="Eom M.K."/>
            <person name="Kim J.-S."/>
            <person name="Kang S.W."/>
            <person name="Sin Y."/>
            <person name="Lee J.-S."/>
        </authorList>
    </citation>
    <scope>NUCLEOTIDE SEQUENCE [LARGE SCALE GENOMIC DNA]</scope>
    <source>
        <strain evidence="3 4">B3-10</strain>
    </source>
</reference>
<feature type="transmembrane region" description="Helical" evidence="1">
    <location>
        <begin position="27"/>
        <end position="47"/>
    </location>
</feature>
<keyword evidence="1" id="KW-0812">Transmembrane</keyword>
<keyword evidence="1" id="KW-0472">Membrane</keyword>
<keyword evidence="4" id="KW-1185">Reference proteome</keyword>
<keyword evidence="1" id="KW-1133">Transmembrane helix</keyword>
<dbReference type="OrthoDB" id="1453786at2"/>
<dbReference type="Pfam" id="PF12508">
    <property type="entry name" value="Transposon_TraM"/>
    <property type="match status" value="1"/>
</dbReference>
<evidence type="ECO:0000313" key="4">
    <source>
        <dbReference type="Proteomes" id="UP000292424"/>
    </source>
</evidence>
<proteinExistence type="predicted"/>
<feature type="domain" description="Conjugative transposon TraM C-terminal" evidence="2">
    <location>
        <begin position="269"/>
        <end position="412"/>
    </location>
</feature>
<dbReference type="Proteomes" id="UP000292424">
    <property type="component" value="Chromosome"/>
</dbReference>
<gene>
    <name evidence="3" type="primary">traM</name>
    <name evidence="3" type="ORF">E0W69_007690</name>
</gene>
<sequence>MVKQPTIIFKNLKTDSMQPTQLERKKIFYLLLPVLVIPCLTLFFYALGGGKGENTPTTQTKGLNPLLPEAQLISAPGDKMSLYAQALKDSMGLGDLRKSDPYIQDTSAAGDNSTMISTGKTGVSYTDPNESKVNDRLATLQRTLNQNQGYGNRPDSYESIENQQLKRQLLEVQQQMHQMTSNGLSQPDPQIEQINTVLNKIMEVQHPEIVKDRLEQESLKNKGQVYPIVEVGQDILTNPIVSKENNAPIGFYGLTENVDTAFVNSTAVAAEVQESQTLTSGATVKLRLSSDILIAGQSIEKGSLVYGNCTLSGERLKISVSSIRSGDRILPTSLTVYDMDGQEGIRIPDAISRDATKEGTDQALQSMNLMALDPGIGAQAASAAVQTAKSLFTRKIKLVKATVRAGYQVLLVDKSRQNRQ</sequence>
<dbReference type="EMBL" id="CP044016">
    <property type="protein sequence ID" value="QES88548.1"/>
    <property type="molecule type" value="Genomic_DNA"/>
</dbReference>
<dbReference type="NCBIfam" id="TIGR03779">
    <property type="entry name" value="Bac_Flav_CT_M"/>
    <property type="match status" value="1"/>
</dbReference>